<sequence length="134" mass="15497">MLSPKGREEIERLLEGGLVHDWGEAETTLRNVTRMLLTTRPDLLRLYFTPEAWEQITAWPQKKAANAIIAALRTGVVDTLGRPAIANREQARFYLLCFQDDLTERVDAWCREHPEECPRRSRKRTTALPDDSYT</sequence>
<dbReference type="STRING" id="106634.TVD_11000"/>
<dbReference type="KEGG" id="tvr:TVD_11000"/>
<dbReference type="Proteomes" id="UP000064201">
    <property type="component" value="Chromosome"/>
</dbReference>
<protein>
    <submittedName>
        <fullName evidence="1">Uncharacterized protein</fullName>
    </submittedName>
</protein>
<evidence type="ECO:0000313" key="1">
    <source>
        <dbReference type="EMBL" id="AKJ95845.1"/>
    </source>
</evidence>
<accession>A0A0G3G3Q2</accession>
<organism evidence="1 2">
    <name type="scientific">Thioalkalivibrio versutus</name>
    <dbReference type="NCBI Taxonomy" id="106634"/>
    <lineage>
        <taxon>Bacteria</taxon>
        <taxon>Pseudomonadati</taxon>
        <taxon>Pseudomonadota</taxon>
        <taxon>Gammaproteobacteria</taxon>
        <taxon>Chromatiales</taxon>
        <taxon>Ectothiorhodospiraceae</taxon>
        <taxon>Thioalkalivibrio</taxon>
    </lineage>
</organism>
<dbReference type="RefSeq" id="WP_047251605.1">
    <property type="nucleotide sequence ID" value="NZ_CP011367.1"/>
</dbReference>
<proteinExistence type="predicted"/>
<dbReference type="AlphaFoldDB" id="A0A0G3G3Q2"/>
<name>A0A0G3G3Q2_9GAMM</name>
<dbReference type="EMBL" id="CP011367">
    <property type="protein sequence ID" value="AKJ95845.1"/>
    <property type="molecule type" value="Genomic_DNA"/>
</dbReference>
<evidence type="ECO:0000313" key="2">
    <source>
        <dbReference type="Proteomes" id="UP000064201"/>
    </source>
</evidence>
<keyword evidence="2" id="KW-1185">Reference proteome</keyword>
<reference evidence="1 2" key="1">
    <citation type="submission" date="2015-04" db="EMBL/GenBank/DDBJ databases">
        <title>Complete Sequence for the Genome of the Thioalkalivibrio versutus D301.</title>
        <authorList>
            <person name="Mu T."/>
            <person name="Zhou J."/>
            <person name="Xu X."/>
        </authorList>
    </citation>
    <scope>NUCLEOTIDE SEQUENCE [LARGE SCALE GENOMIC DNA]</scope>
    <source>
        <strain evidence="1 2">D301</strain>
    </source>
</reference>
<dbReference type="PATRIC" id="fig|106634.4.peg.2241"/>
<gene>
    <name evidence="1" type="ORF">TVD_11000</name>
</gene>
<dbReference type="OrthoDB" id="5784058at2"/>